<evidence type="ECO:0000313" key="2">
    <source>
        <dbReference type="EMBL" id="KAF2852759.1"/>
    </source>
</evidence>
<evidence type="ECO:0000313" key="3">
    <source>
        <dbReference type="Proteomes" id="UP000799423"/>
    </source>
</evidence>
<accession>A0A6A7BEF1</accession>
<feature type="region of interest" description="Disordered" evidence="1">
    <location>
        <begin position="106"/>
        <end position="127"/>
    </location>
</feature>
<protein>
    <submittedName>
        <fullName evidence="2">Uncharacterized protein</fullName>
    </submittedName>
</protein>
<dbReference type="AlphaFoldDB" id="A0A6A7BEF1"/>
<keyword evidence="3" id="KW-1185">Reference proteome</keyword>
<gene>
    <name evidence="2" type="ORF">T440DRAFT_17357</name>
</gene>
<dbReference type="Proteomes" id="UP000799423">
    <property type="component" value="Unassembled WGS sequence"/>
</dbReference>
<reference evidence="2" key="1">
    <citation type="submission" date="2020-01" db="EMBL/GenBank/DDBJ databases">
        <authorList>
            <consortium name="DOE Joint Genome Institute"/>
            <person name="Haridas S."/>
            <person name="Albert R."/>
            <person name="Binder M."/>
            <person name="Bloem J."/>
            <person name="Labutti K."/>
            <person name="Salamov A."/>
            <person name="Andreopoulos B."/>
            <person name="Baker S.E."/>
            <person name="Barry K."/>
            <person name="Bills G."/>
            <person name="Bluhm B.H."/>
            <person name="Cannon C."/>
            <person name="Castanera R."/>
            <person name="Culley D.E."/>
            <person name="Daum C."/>
            <person name="Ezra D."/>
            <person name="Gonzalez J.B."/>
            <person name="Henrissat B."/>
            <person name="Kuo A."/>
            <person name="Liang C."/>
            <person name="Lipzen A."/>
            <person name="Lutzoni F."/>
            <person name="Magnuson J."/>
            <person name="Mondo S."/>
            <person name="Nolan M."/>
            <person name="Ohm R."/>
            <person name="Pangilinan J."/>
            <person name="Park H.-J."/>
            <person name="Ramirez L."/>
            <person name="Alfaro M."/>
            <person name="Sun H."/>
            <person name="Tritt A."/>
            <person name="Yoshinaga Y."/>
            <person name="Zwiers L.-H."/>
            <person name="Turgeon B.G."/>
            <person name="Goodwin S.B."/>
            <person name="Spatafora J.W."/>
            <person name="Crous P.W."/>
            <person name="Grigoriev I.V."/>
        </authorList>
    </citation>
    <scope>NUCLEOTIDE SEQUENCE</scope>
    <source>
        <strain evidence="2">IPT5</strain>
    </source>
</reference>
<sequence>MSCTRSKRRTAHGICTVMLTLYAHMHVFPHLNSRNCVRLNLGALKVNQNHAWFSCCVTAPKSQPRSARNTHHLFQKPSLSTSSNTCSRSLSGRPVFCTNMIVPRHLPQTKTPPQMRRRTTPWQSHRSLSIPTSPITTLLQTFATFRTHR</sequence>
<name>A0A6A7BEF1_9PLEO</name>
<proteinExistence type="predicted"/>
<evidence type="ECO:0000256" key="1">
    <source>
        <dbReference type="SAM" id="MobiDB-lite"/>
    </source>
</evidence>
<organism evidence="2 3">
    <name type="scientific">Plenodomus tracheiphilus IPT5</name>
    <dbReference type="NCBI Taxonomy" id="1408161"/>
    <lineage>
        <taxon>Eukaryota</taxon>
        <taxon>Fungi</taxon>
        <taxon>Dikarya</taxon>
        <taxon>Ascomycota</taxon>
        <taxon>Pezizomycotina</taxon>
        <taxon>Dothideomycetes</taxon>
        <taxon>Pleosporomycetidae</taxon>
        <taxon>Pleosporales</taxon>
        <taxon>Pleosporineae</taxon>
        <taxon>Leptosphaeriaceae</taxon>
        <taxon>Plenodomus</taxon>
    </lineage>
</organism>
<dbReference type="EMBL" id="MU006297">
    <property type="protein sequence ID" value="KAF2852759.1"/>
    <property type="molecule type" value="Genomic_DNA"/>
</dbReference>